<feature type="transmembrane region" description="Helical" evidence="2">
    <location>
        <begin position="53"/>
        <end position="70"/>
    </location>
</feature>
<name>A0A9P9A8R2_9PEZI</name>
<keyword evidence="2" id="KW-0812">Transmembrane</keyword>
<keyword evidence="2" id="KW-1133">Transmembrane helix</keyword>
<comment type="caution">
    <text evidence="3">The sequence shown here is derived from an EMBL/GenBank/DDBJ whole genome shotgun (WGS) entry which is preliminary data.</text>
</comment>
<dbReference type="AlphaFoldDB" id="A0A9P9A8R2"/>
<keyword evidence="2" id="KW-0472">Membrane</keyword>
<feature type="compositionally biased region" description="Basic and acidic residues" evidence="1">
    <location>
        <begin position="20"/>
        <end position="29"/>
    </location>
</feature>
<feature type="compositionally biased region" description="Basic and acidic residues" evidence="1">
    <location>
        <begin position="562"/>
        <end position="580"/>
    </location>
</feature>
<protein>
    <submittedName>
        <fullName evidence="3">Uncharacterized protein</fullName>
    </submittedName>
</protein>
<feature type="region of interest" description="Disordered" evidence="1">
    <location>
        <begin position="84"/>
        <end position="107"/>
    </location>
</feature>
<evidence type="ECO:0000313" key="3">
    <source>
        <dbReference type="EMBL" id="KAH6677889.1"/>
    </source>
</evidence>
<dbReference type="Proteomes" id="UP000770015">
    <property type="component" value="Unassembled WGS sequence"/>
</dbReference>
<gene>
    <name evidence="3" type="ORF">F5X68DRAFT_270261</name>
</gene>
<accession>A0A9P9A8R2</accession>
<dbReference type="OrthoDB" id="5397682at2759"/>
<dbReference type="PANTHER" id="PTHR33604">
    <property type="entry name" value="OSJNBA0004B13.7 PROTEIN"/>
    <property type="match status" value="1"/>
</dbReference>
<evidence type="ECO:0000256" key="2">
    <source>
        <dbReference type="SAM" id="Phobius"/>
    </source>
</evidence>
<evidence type="ECO:0000256" key="1">
    <source>
        <dbReference type="SAM" id="MobiDB-lite"/>
    </source>
</evidence>
<keyword evidence="4" id="KW-1185">Reference proteome</keyword>
<organism evidence="3 4">
    <name type="scientific">Plectosphaerella plurivora</name>
    <dbReference type="NCBI Taxonomy" id="936078"/>
    <lineage>
        <taxon>Eukaryota</taxon>
        <taxon>Fungi</taxon>
        <taxon>Dikarya</taxon>
        <taxon>Ascomycota</taxon>
        <taxon>Pezizomycotina</taxon>
        <taxon>Sordariomycetes</taxon>
        <taxon>Hypocreomycetidae</taxon>
        <taxon>Glomerellales</taxon>
        <taxon>Plectosphaerellaceae</taxon>
        <taxon>Plectosphaerella</taxon>
    </lineage>
</organism>
<dbReference type="PANTHER" id="PTHR33604:SF3">
    <property type="entry name" value="OSJNBA0004B13.7 PROTEIN"/>
    <property type="match status" value="1"/>
</dbReference>
<sequence length="662" mass="73972">MPGRTWVTPLRPSLYASDDDMGKKDDDHKTPRRPHWQPAAPVHVPSRRSFRRLVILLLASAGAWLVFRYVSIDLGFENHSASRYSHQGEPVRGGRRGSVKSVAGGAPERTFDGPIKFHELAASLRTLTPMRGGLPRNKNVLFAAASLQSAAVLLPMACDMGRERRTYVHFALISRDSMSIADLRRVNGVDESCGINFHDARPDFADVATDARMIHATTRALYHIQNYMHPQAIVIDATEDREEEYFLRGARRQTDFMGVPLIELPDGSARQLSWLTRLDAASLAAWHRSTVDIVVQAPLTGAGSLMRLLKSLSAMDFDASEVPHLTVELPPVIEPALEKFLEQFRWPPRRAANARAAQMLTLRRRMPRERLTEEESAARFLESFWPRTAHSHVLVLSPQAELTPQFFHYLKFSTLEYIYSQTTVSMSWDKRLLGLGLIVPPALLDGVRDFKPPKPLPIDGEKPEEGQGTSFLWQAPNSDAMLITGPRWIELQSFVTRSLERRRAEAAPELLTSKTVGKQHPAWLEHLLRLARARGYLTLYPDADTAGAVATVHKELFQAPEEYGKDLEKDQPRDGVKTVDSDDDSDDGHATQAAPLLGIMDTLPDGGRLVSLDHVPYLTWEGTSATLGELDSASLQFSTEWRQRVGGCDDVADSLSKDLFCE</sequence>
<evidence type="ECO:0000313" key="4">
    <source>
        <dbReference type="Proteomes" id="UP000770015"/>
    </source>
</evidence>
<feature type="region of interest" description="Disordered" evidence="1">
    <location>
        <begin position="562"/>
        <end position="591"/>
    </location>
</feature>
<feature type="region of interest" description="Disordered" evidence="1">
    <location>
        <begin position="1"/>
        <end position="42"/>
    </location>
</feature>
<reference evidence="3" key="1">
    <citation type="journal article" date="2021" name="Nat. Commun.">
        <title>Genetic determinants of endophytism in the Arabidopsis root mycobiome.</title>
        <authorList>
            <person name="Mesny F."/>
            <person name="Miyauchi S."/>
            <person name="Thiergart T."/>
            <person name="Pickel B."/>
            <person name="Atanasova L."/>
            <person name="Karlsson M."/>
            <person name="Huettel B."/>
            <person name="Barry K.W."/>
            <person name="Haridas S."/>
            <person name="Chen C."/>
            <person name="Bauer D."/>
            <person name="Andreopoulos W."/>
            <person name="Pangilinan J."/>
            <person name="LaButti K."/>
            <person name="Riley R."/>
            <person name="Lipzen A."/>
            <person name="Clum A."/>
            <person name="Drula E."/>
            <person name="Henrissat B."/>
            <person name="Kohler A."/>
            <person name="Grigoriev I.V."/>
            <person name="Martin F.M."/>
            <person name="Hacquard S."/>
        </authorList>
    </citation>
    <scope>NUCLEOTIDE SEQUENCE</scope>
    <source>
        <strain evidence="3">MPI-SDFR-AT-0117</strain>
    </source>
</reference>
<proteinExistence type="predicted"/>
<dbReference type="EMBL" id="JAGSXJ010000022">
    <property type="protein sequence ID" value="KAH6677889.1"/>
    <property type="molecule type" value="Genomic_DNA"/>
</dbReference>